<gene>
    <name evidence="3" type="ORF">B5E44_10070</name>
    <name evidence="2" type="ORF">B5E59_09865</name>
</gene>
<dbReference type="EMBL" id="NFLZ01000049">
    <property type="protein sequence ID" value="OUQ74312.1"/>
    <property type="molecule type" value="Genomic_DNA"/>
</dbReference>
<dbReference type="EMBL" id="NFLS01000047">
    <property type="protein sequence ID" value="OUQ53824.1"/>
    <property type="molecule type" value="Genomic_DNA"/>
</dbReference>
<feature type="domain" description="HTH cro/C1-type" evidence="1">
    <location>
        <begin position="86"/>
        <end position="116"/>
    </location>
</feature>
<dbReference type="InterPro" id="IPR022452">
    <property type="entry name" value="MqsA"/>
</dbReference>
<evidence type="ECO:0000313" key="3">
    <source>
        <dbReference type="EMBL" id="OUQ74312.1"/>
    </source>
</evidence>
<comment type="caution">
    <text evidence="3">The sequence shown here is derived from an EMBL/GenBank/DDBJ whole genome shotgun (WGS) entry which is preliminary data.</text>
</comment>
<dbReference type="InterPro" id="IPR001387">
    <property type="entry name" value="Cro/C1-type_HTH"/>
</dbReference>
<accession>A0A1Y4UA51</accession>
<dbReference type="InterPro" id="IPR025272">
    <property type="entry name" value="SocA_Panacea"/>
</dbReference>
<evidence type="ECO:0000313" key="2">
    <source>
        <dbReference type="EMBL" id="OUQ53824.1"/>
    </source>
</evidence>
<name>A0A1Y4UA51_9LACO</name>
<dbReference type="RefSeq" id="WP_087176909.1">
    <property type="nucleotide sequence ID" value="NZ_CALVCW010000032.1"/>
</dbReference>
<dbReference type="AlphaFoldDB" id="A0A1Y4UA51"/>
<proteinExistence type="predicted"/>
<dbReference type="PROSITE" id="PS50943">
    <property type="entry name" value="HTH_CROC1"/>
    <property type="match status" value="1"/>
</dbReference>
<dbReference type="InterPro" id="IPR010982">
    <property type="entry name" value="Lambda_DNA-bd_dom_sf"/>
</dbReference>
<protein>
    <submittedName>
        <fullName evidence="3">DNA-binding protein</fullName>
    </submittedName>
</protein>
<dbReference type="Gene3D" id="1.10.260.40">
    <property type="entry name" value="lambda repressor-like DNA-binding domains"/>
    <property type="match status" value="1"/>
</dbReference>
<evidence type="ECO:0000259" key="1">
    <source>
        <dbReference type="PROSITE" id="PS50943"/>
    </source>
</evidence>
<keyword evidence="3" id="KW-0238">DNA-binding</keyword>
<dbReference type="Pfam" id="PF01381">
    <property type="entry name" value="HTH_3"/>
    <property type="match status" value="1"/>
</dbReference>
<keyword evidence="5" id="KW-1185">Reference proteome</keyword>
<dbReference type="GO" id="GO:0003677">
    <property type="term" value="F:DNA binding"/>
    <property type="evidence" value="ECO:0007669"/>
    <property type="project" value="UniProtKB-KW"/>
</dbReference>
<dbReference type="SUPFAM" id="SSF47413">
    <property type="entry name" value="lambda repressor-like DNA-binding domains"/>
    <property type="match status" value="1"/>
</dbReference>
<dbReference type="NCBIfam" id="TIGR03830">
    <property type="entry name" value="CxxCG_CxxCG_HTH"/>
    <property type="match status" value="1"/>
</dbReference>
<dbReference type="CDD" id="cd00093">
    <property type="entry name" value="HTH_XRE"/>
    <property type="match status" value="1"/>
</dbReference>
<dbReference type="Proteomes" id="UP000195859">
    <property type="component" value="Unassembled WGS sequence"/>
</dbReference>
<sequence length="346" mass="40571">MNKLIKRIYVKDCPICDQAHEIEERETLIQAKIKGEIITYKEKYYYCKNADPDEREFVPTKMANKNLLAARDAYRRKHHLLSSSEIVDLRKDYNLSQVELAQLLGWGEATISRYESKSIQDESHDGMLQQIRKDPLIILNLLERNGSKFTQDKKKSIQEKVKRNLDLYGRENLSRQALESNYVAYLKPSDKNGQKRLNIDKLEAIISYFAFHVADLYKVKLMKMLWYVDSLSYKKYGYGITGLVYQHKSMGALPIGHRNMVDLANINVQEEWSNSGYEMIHFYPSDKVKYSVLSVQDKEILDAVIAKFKDYNAKDIIRYMHEELAYKKTNEDEIISFSLAKKIRDF</sequence>
<reference evidence="4 5" key="1">
    <citation type="submission" date="2017-04" db="EMBL/GenBank/DDBJ databases">
        <title>Function of individual gut microbiota members based on whole genome sequencing of pure cultures obtained from chicken caecum.</title>
        <authorList>
            <person name="Medvecky M."/>
            <person name="Cejkova D."/>
            <person name="Polansky O."/>
            <person name="Karasova D."/>
            <person name="Kubasova T."/>
            <person name="Cizek A."/>
            <person name="Rychlik I."/>
        </authorList>
    </citation>
    <scope>NUCLEOTIDE SEQUENCE [LARGE SCALE GENOMIC DNA]</scope>
    <source>
        <strain evidence="4">An101</strain>
        <strain evidence="5">An115</strain>
    </source>
</reference>
<evidence type="ECO:0000313" key="5">
    <source>
        <dbReference type="Proteomes" id="UP000196293"/>
    </source>
</evidence>
<dbReference type="Pfam" id="PF13274">
    <property type="entry name" value="SocA_Panacea"/>
    <property type="match status" value="1"/>
</dbReference>
<dbReference type="GeneID" id="78203943"/>
<organism evidence="3 4">
    <name type="scientific">Lactobacillus gallinarum</name>
    <dbReference type="NCBI Taxonomy" id="52242"/>
    <lineage>
        <taxon>Bacteria</taxon>
        <taxon>Bacillati</taxon>
        <taxon>Bacillota</taxon>
        <taxon>Bacilli</taxon>
        <taxon>Lactobacillales</taxon>
        <taxon>Lactobacillaceae</taxon>
        <taxon>Lactobacillus</taxon>
    </lineage>
</organism>
<dbReference type="Proteomes" id="UP000196293">
    <property type="component" value="Unassembled WGS sequence"/>
</dbReference>
<evidence type="ECO:0000313" key="4">
    <source>
        <dbReference type="Proteomes" id="UP000195859"/>
    </source>
</evidence>
<reference evidence="3" key="2">
    <citation type="journal article" date="2018" name="BMC Genomics">
        <title>Whole genome sequencing and function prediction of 133 gut anaerobes isolated from chicken caecum in pure cultures.</title>
        <authorList>
            <person name="Medvecky M."/>
            <person name="Cejkova D."/>
            <person name="Polansky O."/>
            <person name="Karasova D."/>
            <person name="Kubasova T."/>
            <person name="Cizek A."/>
            <person name="Rychlik I."/>
        </authorList>
    </citation>
    <scope>NUCLEOTIDE SEQUENCE</scope>
    <source>
        <strain evidence="3">An101</strain>
        <strain evidence="2">An115</strain>
    </source>
</reference>